<evidence type="ECO:0000256" key="4">
    <source>
        <dbReference type="ARBA" id="ARBA00023235"/>
    </source>
</evidence>
<keyword evidence="3" id="KW-0576">Peroxisome</keyword>
<dbReference type="Proteomes" id="UP000284451">
    <property type="component" value="Unassembled WGS sequence"/>
</dbReference>
<sequence>MSDHVRTAQTGAVRTILIDRPEKKNALTRAIYDSLAAAIRSADADPTVKVICLTGTGGAFSSGNDIGDFEAQPPVSDMKTGPHGLLCALRDAEKPLVAAVNGMAVGIGATLLLHCDLVYAGASARFRLPFVGLGLAPEGGSTVLLPRLLGPQRASEVLFFGDWIDARKALAWGLVNEVFEDADLIAEVRSRADRLARQPARLLRLAKRLMKQAPTSLDDRIVEEIDLIARNLSLPEAKEAFRAMREKRPPDFGPFDGQEQAASPPCSDGSGFAAQRRPE</sequence>
<dbReference type="InterPro" id="IPR051053">
    <property type="entry name" value="ECH/Chromodomain_protein"/>
</dbReference>
<dbReference type="PANTHER" id="PTHR43684">
    <property type="match status" value="1"/>
</dbReference>
<keyword evidence="4" id="KW-0413">Isomerase</keyword>
<dbReference type="EMBL" id="SAUY01000043">
    <property type="protein sequence ID" value="RWR26543.1"/>
    <property type="molecule type" value="Genomic_DNA"/>
</dbReference>
<dbReference type="AlphaFoldDB" id="A0A443K1B4"/>
<accession>A0A443K1B4</accession>
<protein>
    <submittedName>
        <fullName evidence="6">Enoyl-CoA hydratase</fullName>
    </submittedName>
</protein>
<proteinExistence type="inferred from homology"/>
<name>A0A443K1B4_9RHOB</name>
<evidence type="ECO:0000256" key="5">
    <source>
        <dbReference type="SAM" id="MobiDB-lite"/>
    </source>
</evidence>
<evidence type="ECO:0000256" key="2">
    <source>
        <dbReference type="ARBA" id="ARBA00005254"/>
    </source>
</evidence>
<dbReference type="SUPFAM" id="SSF52096">
    <property type="entry name" value="ClpP/crotonase"/>
    <property type="match status" value="1"/>
</dbReference>
<dbReference type="InterPro" id="IPR014748">
    <property type="entry name" value="Enoyl-CoA_hydra_C"/>
</dbReference>
<gene>
    <name evidence="6" type="ORF">D2T29_20380</name>
</gene>
<evidence type="ECO:0000256" key="1">
    <source>
        <dbReference type="ARBA" id="ARBA00004275"/>
    </source>
</evidence>
<comment type="caution">
    <text evidence="6">The sequence shown here is derived from an EMBL/GenBank/DDBJ whole genome shotgun (WGS) entry which is preliminary data.</text>
</comment>
<feature type="region of interest" description="Disordered" evidence="5">
    <location>
        <begin position="243"/>
        <end position="279"/>
    </location>
</feature>
<evidence type="ECO:0000256" key="3">
    <source>
        <dbReference type="ARBA" id="ARBA00023140"/>
    </source>
</evidence>
<dbReference type="Pfam" id="PF00378">
    <property type="entry name" value="ECH_1"/>
    <property type="match status" value="1"/>
</dbReference>
<comment type="subcellular location">
    <subcellularLocation>
        <location evidence="1">Peroxisome</location>
    </subcellularLocation>
</comment>
<dbReference type="GO" id="GO:0004165">
    <property type="term" value="F:delta(3)-delta(2)-enoyl-CoA isomerase activity"/>
    <property type="evidence" value="ECO:0007669"/>
    <property type="project" value="UniProtKB-ARBA"/>
</dbReference>
<dbReference type="InterPro" id="IPR029045">
    <property type="entry name" value="ClpP/crotonase-like_dom_sf"/>
</dbReference>
<evidence type="ECO:0000313" key="6">
    <source>
        <dbReference type="EMBL" id="RWR26543.1"/>
    </source>
</evidence>
<reference evidence="6 7" key="2">
    <citation type="submission" date="2019-01" db="EMBL/GenBank/DDBJ databases">
        <authorList>
            <person name="Li Y."/>
        </authorList>
    </citation>
    <scope>NUCLEOTIDE SEQUENCE [LARGE SCALE GENOMIC DNA]</scope>
    <source>
        <strain evidence="6 7">07D10-4-3</strain>
    </source>
</reference>
<evidence type="ECO:0000313" key="7">
    <source>
        <dbReference type="Proteomes" id="UP000284451"/>
    </source>
</evidence>
<dbReference type="PANTHER" id="PTHR43684:SF1">
    <property type="entry name" value="ENOYL-COA DELTA ISOMERASE 2"/>
    <property type="match status" value="1"/>
</dbReference>
<organism evidence="6 7">
    <name type="scientific">Paenirhodobacter populi</name>
    <dbReference type="NCBI Taxonomy" id="2306993"/>
    <lineage>
        <taxon>Bacteria</taxon>
        <taxon>Pseudomonadati</taxon>
        <taxon>Pseudomonadota</taxon>
        <taxon>Alphaproteobacteria</taxon>
        <taxon>Rhodobacterales</taxon>
        <taxon>Rhodobacter group</taxon>
        <taxon>Paenirhodobacter</taxon>
    </lineage>
</organism>
<comment type="similarity">
    <text evidence="2">Belongs to the enoyl-CoA hydratase/isomerase family.</text>
</comment>
<dbReference type="Gene3D" id="3.90.226.10">
    <property type="entry name" value="2-enoyl-CoA Hydratase, Chain A, domain 1"/>
    <property type="match status" value="1"/>
</dbReference>
<reference evidence="6 7" key="1">
    <citation type="submission" date="2019-01" db="EMBL/GenBank/DDBJ databases">
        <title>Sinorhodobacter populi sp. nov. isolated from the symptomatic bark tissue of Populus euramericana canker.</title>
        <authorList>
            <person name="Xu G."/>
        </authorList>
    </citation>
    <scope>NUCLEOTIDE SEQUENCE [LARGE SCALE GENOMIC DNA]</scope>
    <source>
        <strain evidence="6 7">07D10-4-3</strain>
    </source>
</reference>
<dbReference type="InterPro" id="IPR001753">
    <property type="entry name" value="Enoyl-CoA_hydra/iso"/>
</dbReference>
<dbReference type="CDD" id="cd06558">
    <property type="entry name" value="crotonase-like"/>
    <property type="match status" value="1"/>
</dbReference>
<dbReference type="Gene3D" id="1.10.12.10">
    <property type="entry name" value="Lyase 2-enoyl-coa Hydratase, Chain A, domain 2"/>
    <property type="match status" value="1"/>
</dbReference>
<dbReference type="RefSeq" id="WP_128233921.1">
    <property type="nucleotide sequence ID" value="NZ_SAUY01000043.1"/>
</dbReference>